<feature type="transmembrane region" description="Helical" evidence="5">
    <location>
        <begin position="153"/>
        <end position="175"/>
    </location>
</feature>
<protein>
    <submittedName>
        <fullName evidence="6">Uncharacterized protein</fullName>
    </submittedName>
</protein>
<dbReference type="InterPro" id="IPR002781">
    <property type="entry name" value="TM_pro_TauE-like"/>
</dbReference>
<evidence type="ECO:0000256" key="3">
    <source>
        <dbReference type="ARBA" id="ARBA00022989"/>
    </source>
</evidence>
<feature type="transmembrane region" description="Helical" evidence="5">
    <location>
        <begin position="115"/>
        <end position="133"/>
    </location>
</feature>
<keyword evidence="4 5" id="KW-0472">Membrane</keyword>
<keyword evidence="2 5" id="KW-0812">Transmembrane</keyword>
<evidence type="ECO:0000256" key="5">
    <source>
        <dbReference type="SAM" id="Phobius"/>
    </source>
</evidence>
<evidence type="ECO:0000313" key="6">
    <source>
        <dbReference type="EMBL" id="VAV98596.1"/>
    </source>
</evidence>
<evidence type="ECO:0000256" key="4">
    <source>
        <dbReference type="ARBA" id="ARBA00023136"/>
    </source>
</evidence>
<gene>
    <name evidence="6" type="ORF">MNBD_ALPHA05-901</name>
</gene>
<evidence type="ECO:0000256" key="2">
    <source>
        <dbReference type="ARBA" id="ARBA00022692"/>
    </source>
</evidence>
<feature type="transmembrane region" description="Helical" evidence="5">
    <location>
        <begin position="89"/>
        <end position="108"/>
    </location>
</feature>
<feature type="transmembrane region" description="Helical" evidence="5">
    <location>
        <begin position="245"/>
        <end position="262"/>
    </location>
</feature>
<feature type="transmembrane region" description="Helical" evidence="5">
    <location>
        <begin position="23"/>
        <end position="44"/>
    </location>
</feature>
<sequence>MPRRPTASITPDMDFITLLPEGLPLWAALGAIIAAFFTAALTAAFGLGGGLALLAVMSAIFPAAAVVPVHGAAQLGSNAGRFYLQRRDVVWPIVLWFTAGGLLGAVLGGRLAVEMPVWALRAGVAAFILYTVWGPRPKSFSPGPKTFFATGAVGAFLTMFFGATGPIAATMLSATKLDRLARVATHAAAMVAQHGIKIIVFGALGFAFGDWAVLIAAIVVSGFAGTVIGTHYLRRMPDVHFDRGFKFILTMIAVYLLIAAAFDFKTG</sequence>
<feature type="transmembrane region" description="Helical" evidence="5">
    <location>
        <begin position="187"/>
        <end position="208"/>
    </location>
</feature>
<dbReference type="AlphaFoldDB" id="A0A3B0SCI3"/>
<name>A0A3B0SCI3_9ZZZZ</name>
<evidence type="ECO:0000256" key="1">
    <source>
        <dbReference type="ARBA" id="ARBA00004141"/>
    </source>
</evidence>
<proteinExistence type="predicted"/>
<comment type="subcellular location">
    <subcellularLocation>
        <location evidence="1">Membrane</location>
        <topology evidence="1">Multi-pass membrane protein</topology>
    </subcellularLocation>
</comment>
<organism evidence="6">
    <name type="scientific">hydrothermal vent metagenome</name>
    <dbReference type="NCBI Taxonomy" id="652676"/>
    <lineage>
        <taxon>unclassified sequences</taxon>
        <taxon>metagenomes</taxon>
        <taxon>ecological metagenomes</taxon>
    </lineage>
</organism>
<dbReference type="Pfam" id="PF01925">
    <property type="entry name" value="TauE"/>
    <property type="match status" value="1"/>
</dbReference>
<reference evidence="6" key="1">
    <citation type="submission" date="2018-06" db="EMBL/GenBank/DDBJ databases">
        <authorList>
            <person name="Zhirakovskaya E."/>
        </authorList>
    </citation>
    <scope>NUCLEOTIDE SEQUENCE</scope>
</reference>
<keyword evidence="3 5" id="KW-1133">Transmembrane helix</keyword>
<feature type="transmembrane region" description="Helical" evidence="5">
    <location>
        <begin position="214"/>
        <end position="233"/>
    </location>
</feature>
<dbReference type="EMBL" id="UOEH01000256">
    <property type="protein sequence ID" value="VAV98596.1"/>
    <property type="molecule type" value="Genomic_DNA"/>
</dbReference>
<accession>A0A3B0SCI3</accession>
<feature type="transmembrane region" description="Helical" evidence="5">
    <location>
        <begin position="51"/>
        <end position="69"/>
    </location>
</feature>
<dbReference type="GO" id="GO:0016020">
    <property type="term" value="C:membrane"/>
    <property type="evidence" value="ECO:0007669"/>
    <property type="project" value="UniProtKB-SubCell"/>
</dbReference>